<reference evidence="2 3" key="1">
    <citation type="journal article" date="2011" name="Science">
        <title>The Selaginella genome identifies genetic changes associated with the evolution of vascular plants.</title>
        <authorList>
            <person name="Banks J.A."/>
            <person name="Nishiyama T."/>
            <person name="Hasebe M."/>
            <person name="Bowman J.L."/>
            <person name="Gribskov M."/>
            <person name="dePamphilis C."/>
            <person name="Albert V.A."/>
            <person name="Aono N."/>
            <person name="Aoyama T."/>
            <person name="Ambrose B.A."/>
            <person name="Ashton N.W."/>
            <person name="Axtell M.J."/>
            <person name="Barker E."/>
            <person name="Barker M.S."/>
            <person name="Bennetzen J.L."/>
            <person name="Bonawitz N.D."/>
            <person name="Chapple C."/>
            <person name="Cheng C."/>
            <person name="Correa L.G."/>
            <person name="Dacre M."/>
            <person name="DeBarry J."/>
            <person name="Dreyer I."/>
            <person name="Elias M."/>
            <person name="Engstrom E.M."/>
            <person name="Estelle M."/>
            <person name="Feng L."/>
            <person name="Finet C."/>
            <person name="Floyd S.K."/>
            <person name="Frommer W.B."/>
            <person name="Fujita T."/>
            <person name="Gramzow L."/>
            <person name="Gutensohn M."/>
            <person name="Harholt J."/>
            <person name="Hattori M."/>
            <person name="Heyl A."/>
            <person name="Hirai T."/>
            <person name="Hiwatashi Y."/>
            <person name="Ishikawa M."/>
            <person name="Iwata M."/>
            <person name="Karol K.G."/>
            <person name="Koehler B."/>
            <person name="Kolukisaoglu U."/>
            <person name="Kubo M."/>
            <person name="Kurata T."/>
            <person name="Lalonde S."/>
            <person name="Li K."/>
            <person name="Li Y."/>
            <person name="Litt A."/>
            <person name="Lyons E."/>
            <person name="Manning G."/>
            <person name="Maruyama T."/>
            <person name="Michael T.P."/>
            <person name="Mikami K."/>
            <person name="Miyazaki S."/>
            <person name="Morinaga S."/>
            <person name="Murata T."/>
            <person name="Mueller-Roeber B."/>
            <person name="Nelson D.R."/>
            <person name="Obara M."/>
            <person name="Oguri Y."/>
            <person name="Olmstead R.G."/>
            <person name="Onodera N."/>
            <person name="Petersen B.L."/>
            <person name="Pils B."/>
            <person name="Prigge M."/>
            <person name="Rensing S.A."/>
            <person name="Riano-Pachon D.M."/>
            <person name="Roberts A.W."/>
            <person name="Sato Y."/>
            <person name="Scheller H.V."/>
            <person name="Schulz B."/>
            <person name="Schulz C."/>
            <person name="Shakirov E.V."/>
            <person name="Shibagaki N."/>
            <person name="Shinohara N."/>
            <person name="Shippen D.E."/>
            <person name="Soerensen I."/>
            <person name="Sotooka R."/>
            <person name="Sugimoto N."/>
            <person name="Sugita M."/>
            <person name="Sumikawa N."/>
            <person name="Tanurdzic M."/>
            <person name="Theissen G."/>
            <person name="Ulvskov P."/>
            <person name="Wakazuki S."/>
            <person name="Weng J.K."/>
            <person name="Willats W.W."/>
            <person name="Wipf D."/>
            <person name="Wolf P.G."/>
            <person name="Yang L."/>
            <person name="Zimmer A.D."/>
            <person name="Zhu Q."/>
            <person name="Mitros T."/>
            <person name="Hellsten U."/>
            <person name="Loque D."/>
            <person name="Otillar R."/>
            <person name="Salamov A."/>
            <person name="Schmutz J."/>
            <person name="Shapiro H."/>
            <person name="Lindquist E."/>
            <person name="Lucas S."/>
            <person name="Rokhsar D."/>
            <person name="Grigoriev I.V."/>
        </authorList>
    </citation>
    <scope>NUCLEOTIDE SEQUENCE [LARGE SCALE GENOMIC DNA]</scope>
</reference>
<comment type="similarity">
    <text evidence="1">Belongs to the ARG7 family.</text>
</comment>
<keyword evidence="3" id="KW-1185">Reference proteome</keyword>
<evidence type="ECO:0000313" key="3">
    <source>
        <dbReference type="Proteomes" id="UP000001514"/>
    </source>
</evidence>
<dbReference type="PANTHER" id="PTHR31374">
    <property type="entry name" value="AUXIN-INDUCED PROTEIN-LIKE-RELATED"/>
    <property type="match status" value="1"/>
</dbReference>
<dbReference type="FunCoup" id="D8T2Z5">
    <property type="interactions" value="760"/>
</dbReference>
<organism evidence="3">
    <name type="scientific">Selaginella moellendorffii</name>
    <name type="common">Spikemoss</name>
    <dbReference type="NCBI Taxonomy" id="88036"/>
    <lineage>
        <taxon>Eukaryota</taxon>
        <taxon>Viridiplantae</taxon>
        <taxon>Streptophyta</taxon>
        <taxon>Embryophyta</taxon>
        <taxon>Tracheophyta</taxon>
        <taxon>Lycopodiopsida</taxon>
        <taxon>Selaginellales</taxon>
        <taxon>Selaginellaceae</taxon>
        <taxon>Selaginella</taxon>
    </lineage>
</organism>
<sequence>MAFLARIGSLLKSASIKKRSGRSLDRSSSNSSCSSLGSSTSAAWDCCYDSDLDVDQAPDSCSCSIPADVPKGCMAVIVGSCEKKRRRFVVGTHLLSNPVFGVLLQRAAEEYGYENSGALAIPCDPVLFEHFLWLLNNNDPAAAMLEILEEFEVPKISVPQSWGPGSWAH</sequence>
<dbReference type="AlphaFoldDB" id="D8T2Z5"/>
<dbReference type="Pfam" id="PF02519">
    <property type="entry name" value="Auxin_inducible"/>
    <property type="match status" value="1"/>
</dbReference>
<name>D8T2Z5_SELML</name>
<dbReference type="InterPro" id="IPR003676">
    <property type="entry name" value="SAUR_fam"/>
</dbReference>
<protein>
    <recommendedName>
        <fullName evidence="4">SAUR family protein</fullName>
    </recommendedName>
</protein>
<evidence type="ECO:0008006" key="4">
    <source>
        <dbReference type="Google" id="ProtNLM"/>
    </source>
</evidence>
<dbReference type="EMBL" id="GL377667">
    <property type="protein sequence ID" value="EFJ08938.1"/>
    <property type="molecule type" value="Genomic_DNA"/>
</dbReference>
<evidence type="ECO:0000313" key="2">
    <source>
        <dbReference type="EMBL" id="EFJ08938.1"/>
    </source>
</evidence>
<gene>
    <name evidence="2" type="ORF">SELMODRAFT_428478</name>
</gene>
<dbReference type="KEGG" id="smo:SELMODRAFT_428478"/>
<evidence type="ECO:0000256" key="1">
    <source>
        <dbReference type="ARBA" id="ARBA00006974"/>
    </source>
</evidence>
<dbReference type="PANTHER" id="PTHR31374:SF139">
    <property type="entry name" value="OS02G0143300 PROTEIN"/>
    <property type="match status" value="1"/>
</dbReference>
<dbReference type="eggNOG" id="ENOG502RXRR">
    <property type="taxonomic scope" value="Eukaryota"/>
</dbReference>
<dbReference type="GO" id="GO:0009733">
    <property type="term" value="P:response to auxin"/>
    <property type="evidence" value="ECO:0007669"/>
    <property type="project" value="InterPro"/>
</dbReference>
<dbReference type="Proteomes" id="UP000001514">
    <property type="component" value="Unassembled WGS sequence"/>
</dbReference>
<dbReference type="HOGENOM" id="CLU_098106_6_0_1"/>
<proteinExistence type="inferred from homology"/>
<dbReference type="InParanoid" id="D8T2Z5"/>
<dbReference type="Gramene" id="EFJ08938">
    <property type="protein sequence ID" value="EFJ08938"/>
    <property type="gene ID" value="SELMODRAFT_428478"/>
</dbReference>
<accession>D8T2Z5</accession>
<dbReference type="OMA" id="MADVHCY"/>